<dbReference type="CDD" id="cd00198">
    <property type="entry name" value="vWFA"/>
    <property type="match status" value="1"/>
</dbReference>
<gene>
    <name evidence="3" type="ORF">KL86DYS2_13301</name>
</gene>
<feature type="chain" id="PRO_5012307139" description="VWFA domain-containing protein" evidence="1">
    <location>
        <begin position="22"/>
        <end position="374"/>
    </location>
</feature>
<dbReference type="PROSITE" id="PS51257">
    <property type="entry name" value="PROKAR_LIPOPROTEIN"/>
    <property type="match status" value="1"/>
</dbReference>
<evidence type="ECO:0000256" key="1">
    <source>
        <dbReference type="SAM" id="SignalP"/>
    </source>
</evidence>
<dbReference type="EMBL" id="FLUL01000001">
    <property type="protein sequence ID" value="SBW08131.1"/>
    <property type="molecule type" value="Genomic_DNA"/>
</dbReference>
<dbReference type="SUPFAM" id="SSF53300">
    <property type="entry name" value="vWA-like"/>
    <property type="match status" value="1"/>
</dbReference>
<evidence type="ECO:0000313" key="3">
    <source>
        <dbReference type="EMBL" id="SBW08131.1"/>
    </source>
</evidence>
<dbReference type="Gene3D" id="3.40.50.410">
    <property type="entry name" value="von Willebrand factor, type A domain"/>
    <property type="match status" value="1"/>
</dbReference>
<organism evidence="3">
    <name type="scientific">uncultured Dysgonomonas sp</name>
    <dbReference type="NCBI Taxonomy" id="206096"/>
    <lineage>
        <taxon>Bacteria</taxon>
        <taxon>Pseudomonadati</taxon>
        <taxon>Bacteroidota</taxon>
        <taxon>Bacteroidia</taxon>
        <taxon>Bacteroidales</taxon>
        <taxon>Dysgonomonadaceae</taxon>
        <taxon>Dysgonomonas</taxon>
        <taxon>environmental samples</taxon>
    </lineage>
</organism>
<dbReference type="InterPro" id="IPR036465">
    <property type="entry name" value="vWFA_dom_sf"/>
</dbReference>
<feature type="domain" description="VWFA" evidence="2">
    <location>
        <begin position="121"/>
        <end position="245"/>
    </location>
</feature>
<dbReference type="AlphaFoldDB" id="A0A212K8U0"/>
<proteinExistence type="predicted"/>
<dbReference type="RefSeq" id="WP_296951964.1">
    <property type="nucleotide sequence ID" value="NZ_LT599021.1"/>
</dbReference>
<dbReference type="PROSITE" id="PS50234">
    <property type="entry name" value="VWFA"/>
    <property type="match status" value="1"/>
</dbReference>
<accession>A0A212K8U0</accession>
<reference evidence="3" key="1">
    <citation type="submission" date="2016-04" db="EMBL/GenBank/DDBJ databases">
        <authorList>
            <person name="Evans L.H."/>
            <person name="Alamgir A."/>
            <person name="Owens N."/>
            <person name="Weber N.D."/>
            <person name="Virtaneva K."/>
            <person name="Barbian K."/>
            <person name="Babar A."/>
            <person name="Rosenke K."/>
        </authorList>
    </citation>
    <scope>NUCLEOTIDE SEQUENCE</scope>
    <source>
        <strain evidence="3">86-2</strain>
    </source>
</reference>
<name>A0A212K8U0_9BACT</name>
<protein>
    <recommendedName>
        <fullName evidence="2">VWFA domain-containing protein</fullName>
    </recommendedName>
</protein>
<dbReference type="InterPro" id="IPR002035">
    <property type="entry name" value="VWF_A"/>
</dbReference>
<sequence length="374" mass="41360">MKTTLKLFLACFFLISCFSYCSSDDKNSSEIPSDSQADPNPVIDEVNTSIPNAQFSTEGEYSVVRIDLTGIQHPETKEWLKLFGTKEAQQNVWVEVDGVAKGVVVYNNDANSNNNKTVYADLVFLVDNSGSMGQEADSVANGIVKWATNLSKQKIDIKFGCVGYESGVNGALNFTNVEGISQYLNRAKGTSRTKGFEGEDKDALIAARSRYQHGSDECGSEALRFADENFSFRNGANRVYVNFTDEPNQPGGYPEWSVEYVADQSTWNAQKGTIHTVYSADTTFSASQYYREKPWVMSRYTGGTELFVPSSFKDVTLDVLPVTGAMVNSYIIKFKNTSTITDGLHQVKITILSPDKKVKAEKVFKNIRFGTAAE</sequence>
<feature type="signal peptide" evidence="1">
    <location>
        <begin position="1"/>
        <end position="21"/>
    </location>
</feature>
<evidence type="ECO:0000259" key="2">
    <source>
        <dbReference type="PROSITE" id="PS50234"/>
    </source>
</evidence>
<keyword evidence="1" id="KW-0732">Signal</keyword>